<dbReference type="AlphaFoldDB" id="A0A0H5GK51"/>
<dbReference type="RefSeq" id="WP_023160755.1">
    <property type="nucleotide sequence ID" value="NZ_CGBR01000005.1"/>
</dbReference>
<proteinExistence type="predicted"/>
<evidence type="ECO:0000313" key="3">
    <source>
        <dbReference type="Proteomes" id="UP000048841"/>
    </source>
</evidence>
<evidence type="ECO:0000313" key="2">
    <source>
        <dbReference type="EMBL" id="CFQ57626.1"/>
    </source>
</evidence>
<accession>A0A0H5GK51</accession>
<evidence type="ECO:0000256" key="1">
    <source>
        <dbReference type="SAM" id="MobiDB-lite"/>
    </source>
</evidence>
<organism evidence="2 3">
    <name type="scientific">Yersinia enterocolitica</name>
    <dbReference type="NCBI Taxonomy" id="630"/>
    <lineage>
        <taxon>Bacteria</taxon>
        <taxon>Pseudomonadati</taxon>
        <taxon>Pseudomonadota</taxon>
        <taxon>Gammaproteobacteria</taxon>
        <taxon>Enterobacterales</taxon>
        <taxon>Yersiniaceae</taxon>
        <taxon>Yersinia</taxon>
    </lineage>
</organism>
<dbReference type="Proteomes" id="UP000048841">
    <property type="component" value="Unassembled WGS sequence"/>
</dbReference>
<name>A0A0H5GK51_YEREN</name>
<gene>
    <name evidence="2" type="ORF">ERS137941_01192</name>
</gene>
<feature type="region of interest" description="Disordered" evidence="1">
    <location>
        <begin position="1"/>
        <end position="21"/>
    </location>
</feature>
<dbReference type="EMBL" id="CGBR01000005">
    <property type="protein sequence ID" value="CFQ57626.1"/>
    <property type="molecule type" value="Genomic_DNA"/>
</dbReference>
<sequence length="186" mass="19625">MSGKTKQKQIETVLSPEDKHATASAVTALDAGGNLQLEQLSATQKPDESITGVTGDTTRTASIVIEDNRQSHESASIAGTQLDADQLELSQAQIGSLMNDLSQSGEVALTEVLLVSAVHVNGFYRCGQFWPHSGINVFVSDEPVADNDGGKTDTSNLAPFISADTAARLKRDPHLRVTVVPVVAGE</sequence>
<protein>
    <submittedName>
        <fullName evidence="2">Uncharacterized protein</fullName>
    </submittedName>
</protein>
<reference evidence="2 3" key="1">
    <citation type="submission" date="2015-03" db="EMBL/GenBank/DDBJ databases">
        <authorList>
            <person name="Murphy D."/>
        </authorList>
    </citation>
    <scope>NUCLEOTIDE SEQUENCE [LARGE SCALE GENOMIC DNA]</scope>
    <source>
        <strain evidence="2 3">IP26249</strain>
    </source>
</reference>